<dbReference type="RefSeq" id="WP_284399888.1">
    <property type="nucleotide sequence ID" value="NZ_BSNQ01000005.1"/>
</dbReference>
<sequence length="198" mass="22223">MPLTPISLQDDHVLLEPLGLQHAPDLEAAAADGELWKLWFTSAPAPGQAKAYIEKALDGLAANNMLPFAVREKSSGDIVGTTRFYDFDPALPRIAIGYTWYAKRWQKSHLNTACKRLLLGYAFEALQCVAVEFHTDGRNLDSQRAIERLGAHRDGVLRAHKRRPDGTLRDTVCYSIIASEWPDVSRWLTMRLTRLSAH</sequence>
<dbReference type="InterPro" id="IPR016181">
    <property type="entry name" value="Acyl_CoA_acyltransferase"/>
</dbReference>
<dbReference type="Pfam" id="PF13302">
    <property type="entry name" value="Acetyltransf_3"/>
    <property type="match status" value="1"/>
</dbReference>
<comment type="caution">
    <text evidence="2">The sequence shown here is derived from an EMBL/GenBank/DDBJ whole genome shotgun (WGS) entry which is preliminary data.</text>
</comment>
<evidence type="ECO:0000259" key="1">
    <source>
        <dbReference type="Pfam" id="PF13302"/>
    </source>
</evidence>
<dbReference type="Proteomes" id="UP001620405">
    <property type="component" value="Unassembled WGS sequence"/>
</dbReference>
<organism evidence="2 3">
    <name type="scientific">Dyella lipolytica</name>
    <dbReference type="NCBI Taxonomy" id="1867835"/>
    <lineage>
        <taxon>Bacteria</taxon>
        <taxon>Pseudomonadati</taxon>
        <taxon>Pseudomonadota</taxon>
        <taxon>Gammaproteobacteria</taxon>
        <taxon>Lysobacterales</taxon>
        <taxon>Rhodanobacteraceae</taxon>
        <taxon>Dyella</taxon>
    </lineage>
</organism>
<evidence type="ECO:0000313" key="3">
    <source>
        <dbReference type="Proteomes" id="UP001620405"/>
    </source>
</evidence>
<dbReference type="PANTHER" id="PTHR43610">
    <property type="entry name" value="BLL6696 PROTEIN"/>
    <property type="match status" value="1"/>
</dbReference>
<proteinExistence type="predicted"/>
<protein>
    <submittedName>
        <fullName evidence="2">GNAT family N-acetyltransferase</fullName>
    </submittedName>
</protein>
<accession>A0ABW8ISB8</accession>
<feature type="domain" description="N-acetyltransferase" evidence="1">
    <location>
        <begin position="13"/>
        <end position="151"/>
    </location>
</feature>
<dbReference type="PANTHER" id="PTHR43610:SF1">
    <property type="entry name" value="N-ACETYLTRANSFERASE DOMAIN-CONTAINING PROTEIN"/>
    <property type="match status" value="1"/>
</dbReference>
<gene>
    <name evidence="2" type="ORF">ISP13_02735</name>
</gene>
<keyword evidence="3" id="KW-1185">Reference proteome</keyword>
<name>A0ABW8ISB8_9GAMM</name>
<evidence type="ECO:0000313" key="2">
    <source>
        <dbReference type="EMBL" id="MFK2872433.1"/>
    </source>
</evidence>
<reference evidence="2 3" key="1">
    <citation type="submission" date="2020-10" db="EMBL/GenBank/DDBJ databases">
        <title>Phylogeny of dyella-like bacteria.</title>
        <authorList>
            <person name="Fu J."/>
        </authorList>
    </citation>
    <scope>NUCLEOTIDE SEQUENCE [LARGE SCALE GENOMIC DNA]</scope>
    <source>
        <strain evidence="2 3">DHOB07</strain>
    </source>
</reference>
<dbReference type="EMBL" id="JADIKG010000010">
    <property type="protein sequence ID" value="MFK2872433.1"/>
    <property type="molecule type" value="Genomic_DNA"/>
</dbReference>
<dbReference type="SUPFAM" id="SSF55729">
    <property type="entry name" value="Acyl-CoA N-acyltransferases (Nat)"/>
    <property type="match status" value="1"/>
</dbReference>
<dbReference type="InterPro" id="IPR000182">
    <property type="entry name" value="GNAT_dom"/>
</dbReference>
<dbReference type="Gene3D" id="3.40.630.30">
    <property type="match status" value="1"/>
</dbReference>